<feature type="modified residue" description="4-aspartylphosphate" evidence="2">
    <location>
        <position position="52"/>
    </location>
</feature>
<dbReference type="InterPro" id="IPR011006">
    <property type="entry name" value="CheY-like_superfamily"/>
</dbReference>
<protein>
    <submittedName>
        <fullName evidence="4">Response regulator</fullName>
    </submittedName>
</protein>
<dbReference type="InterPro" id="IPR001932">
    <property type="entry name" value="PPM-type_phosphatase-like_dom"/>
</dbReference>
<dbReference type="Gene3D" id="3.60.40.10">
    <property type="entry name" value="PPM-type phosphatase domain"/>
    <property type="match status" value="1"/>
</dbReference>
<organism evidence="4">
    <name type="scientific">Oscillatoriales cyanobacterium SpSt-418</name>
    <dbReference type="NCBI Taxonomy" id="2282169"/>
    <lineage>
        <taxon>Bacteria</taxon>
        <taxon>Bacillati</taxon>
        <taxon>Cyanobacteriota</taxon>
        <taxon>Cyanophyceae</taxon>
        <taxon>Oscillatoriophycideae</taxon>
        <taxon>Oscillatoriales</taxon>
    </lineage>
</organism>
<dbReference type="PANTHER" id="PTHR43156">
    <property type="entry name" value="STAGE II SPORULATION PROTEIN E-RELATED"/>
    <property type="match status" value="1"/>
</dbReference>
<dbReference type="SMART" id="SM00331">
    <property type="entry name" value="PP2C_SIG"/>
    <property type="match status" value="1"/>
</dbReference>
<dbReference type="Pfam" id="PF07228">
    <property type="entry name" value="SpoIIE"/>
    <property type="match status" value="1"/>
</dbReference>
<sequence length="379" mass="43091">MSKILIIDDDLSVRILLQRLLEEQGYEVQTAQDGLEGMERAKSLQPSLIICDWIMPQLDGLEVCRQVKADPDLSNAFFILLTSRANVEDRIKGLDTGADDFLAKPVELLELQARVRAGLRLQKVNQDLQAQKQVLEKEFAEAATYVRSLLPTPMEGSINIESRFIPSYQLGGDCFDYYWLDPDYLAIYLLDVSGHGLGSALPSIAVLNMLRAQSMDGVNFYQPSHVLRALNEAFQMDNHNDKYFTIWYGVYNRAKRQLSYASAGHPPAVLLEEHPTHGIEVKQLRTSGFPIGMLPDARFSNQRCDVPRSSTLYIFSDGVYEIMQANGQVWGLDAFIETLKDNQKEINQKGLDYLIDYVRRLNLKDIFEDDLSLLRVQFE</sequence>
<dbReference type="InterPro" id="IPR036457">
    <property type="entry name" value="PPM-type-like_dom_sf"/>
</dbReference>
<dbReference type="InterPro" id="IPR001789">
    <property type="entry name" value="Sig_transdc_resp-reg_receiver"/>
</dbReference>
<evidence type="ECO:0000313" key="4">
    <source>
        <dbReference type="EMBL" id="HFN01746.1"/>
    </source>
</evidence>
<dbReference type="GO" id="GO:0000160">
    <property type="term" value="P:phosphorelay signal transduction system"/>
    <property type="evidence" value="ECO:0007669"/>
    <property type="project" value="InterPro"/>
</dbReference>
<dbReference type="CDD" id="cd17574">
    <property type="entry name" value="REC_OmpR"/>
    <property type="match status" value="1"/>
</dbReference>
<dbReference type="Pfam" id="PF00072">
    <property type="entry name" value="Response_reg"/>
    <property type="match status" value="1"/>
</dbReference>
<dbReference type="AlphaFoldDB" id="A0A7C3KK24"/>
<evidence type="ECO:0000256" key="1">
    <source>
        <dbReference type="ARBA" id="ARBA00022801"/>
    </source>
</evidence>
<dbReference type="Gene3D" id="3.40.50.2300">
    <property type="match status" value="1"/>
</dbReference>
<dbReference type="PROSITE" id="PS50110">
    <property type="entry name" value="RESPONSE_REGULATORY"/>
    <property type="match status" value="1"/>
</dbReference>
<dbReference type="EMBL" id="DSRU01000442">
    <property type="protein sequence ID" value="HFN01746.1"/>
    <property type="molecule type" value="Genomic_DNA"/>
</dbReference>
<evidence type="ECO:0000256" key="2">
    <source>
        <dbReference type="PROSITE-ProRule" id="PRU00169"/>
    </source>
</evidence>
<accession>A0A7C3KK24</accession>
<gene>
    <name evidence="4" type="ORF">ENR64_29200</name>
</gene>
<evidence type="ECO:0000259" key="3">
    <source>
        <dbReference type="PROSITE" id="PS50110"/>
    </source>
</evidence>
<comment type="caution">
    <text evidence="4">The sequence shown here is derived from an EMBL/GenBank/DDBJ whole genome shotgun (WGS) entry which is preliminary data.</text>
</comment>
<dbReference type="InterPro" id="IPR052016">
    <property type="entry name" value="Bact_Sigma-Reg"/>
</dbReference>
<feature type="domain" description="Response regulatory" evidence="3">
    <location>
        <begin position="3"/>
        <end position="119"/>
    </location>
</feature>
<name>A0A7C3KK24_9CYAN</name>
<dbReference type="PANTHER" id="PTHR43156:SF2">
    <property type="entry name" value="STAGE II SPORULATION PROTEIN E"/>
    <property type="match status" value="1"/>
</dbReference>
<dbReference type="GO" id="GO:0016791">
    <property type="term" value="F:phosphatase activity"/>
    <property type="evidence" value="ECO:0007669"/>
    <property type="project" value="TreeGrafter"/>
</dbReference>
<keyword evidence="1" id="KW-0378">Hydrolase</keyword>
<proteinExistence type="predicted"/>
<keyword evidence="2" id="KW-0597">Phosphoprotein</keyword>
<dbReference type="SUPFAM" id="SSF52172">
    <property type="entry name" value="CheY-like"/>
    <property type="match status" value="1"/>
</dbReference>
<reference evidence="4" key="1">
    <citation type="journal article" date="2020" name="mSystems">
        <title>Genome- and Community-Level Interaction Insights into Carbon Utilization and Element Cycling Functions of Hydrothermarchaeota in Hydrothermal Sediment.</title>
        <authorList>
            <person name="Zhou Z."/>
            <person name="Liu Y."/>
            <person name="Xu W."/>
            <person name="Pan J."/>
            <person name="Luo Z.H."/>
            <person name="Li M."/>
        </authorList>
    </citation>
    <scope>NUCLEOTIDE SEQUENCE [LARGE SCALE GENOMIC DNA]</scope>
    <source>
        <strain evidence="4">SpSt-418</strain>
    </source>
</reference>
<dbReference type="SMART" id="SM00448">
    <property type="entry name" value="REC"/>
    <property type="match status" value="1"/>
</dbReference>